<name>A0A7V8J246_PSEPU</name>
<proteinExistence type="predicted"/>
<dbReference type="AlphaFoldDB" id="A0A7V8J246"/>
<comment type="caution">
    <text evidence="1">The sequence shown here is derived from an EMBL/GenBank/DDBJ whole genome shotgun (WGS) entry which is preliminary data.</text>
</comment>
<organism evidence="1 2">
    <name type="scientific">Pseudomonas putida</name>
    <name type="common">Arthrobacter siderocapsulatus</name>
    <dbReference type="NCBI Taxonomy" id="303"/>
    <lineage>
        <taxon>Bacteria</taxon>
        <taxon>Pseudomonadati</taxon>
        <taxon>Pseudomonadota</taxon>
        <taxon>Gammaproteobacteria</taxon>
        <taxon>Pseudomonadales</taxon>
        <taxon>Pseudomonadaceae</taxon>
        <taxon>Pseudomonas</taxon>
    </lineage>
</organism>
<dbReference type="Proteomes" id="UP000442695">
    <property type="component" value="Unassembled WGS sequence"/>
</dbReference>
<protein>
    <submittedName>
        <fullName evidence="1">Uncharacterized protein</fullName>
    </submittedName>
</protein>
<dbReference type="EMBL" id="WOWR01000048">
    <property type="protein sequence ID" value="KAF0252002.1"/>
    <property type="molecule type" value="Genomic_DNA"/>
</dbReference>
<accession>A0A7V8J246</accession>
<evidence type="ECO:0000313" key="2">
    <source>
        <dbReference type="Proteomes" id="UP000442695"/>
    </source>
</evidence>
<sequence length="112" mass="12830">MQTVTIRKLNQATQEICAIRLVGGFDSERKHYPALPQLRFDNKYHLQGIAERAESGCVNSLSLLRRWVICSLVFAKDLVFDGAKYEFDIQSFSEPSSLDYLAWEVMAQVLDQ</sequence>
<evidence type="ECO:0000313" key="1">
    <source>
        <dbReference type="EMBL" id="KAF0252002.1"/>
    </source>
</evidence>
<reference evidence="1 2" key="1">
    <citation type="submission" date="2019-12" db="EMBL/GenBank/DDBJ databases">
        <authorList>
            <person name="Woiski C."/>
        </authorList>
    </citation>
    <scope>NUCLEOTIDE SEQUENCE [LARGE SCALE GENOMIC DNA]</scope>
    <source>
        <strain evidence="1 2">BOE100</strain>
    </source>
</reference>
<gene>
    <name evidence="1" type="ORF">GN299_25515</name>
</gene>
<dbReference type="RefSeq" id="WP_156859641.1">
    <property type="nucleotide sequence ID" value="NZ_CP120969.1"/>
</dbReference>